<feature type="transmembrane region" description="Helical" evidence="1">
    <location>
        <begin position="24"/>
        <end position="42"/>
    </location>
</feature>
<dbReference type="EMBL" id="FXTC01000003">
    <property type="protein sequence ID" value="SMO60677.1"/>
    <property type="molecule type" value="Genomic_DNA"/>
</dbReference>
<keyword evidence="1" id="KW-0812">Transmembrane</keyword>
<proteinExistence type="predicted"/>
<keyword evidence="3" id="KW-1185">Reference proteome</keyword>
<dbReference type="AlphaFoldDB" id="A0A521CML0"/>
<evidence type="ECO:0000256" key="1">
    <source>
        <dbReference type="SAM" id="Phobius"/>
    </source>
</evidence>
<keyword evidence="1" id="KW-1133">Transmembrane helix</keyword>
<gene>
    <name evidence="2" type="ORF">SAMN06265171_103184</name>
</gene>
<organism evidence="2 3">
    <name type="scientific">Chryseobacterium rhizoplanae</name>
    <dbReference type="NCBI Taxonomy" id="1609531"/>
    <lineage>
        <taxon>Bacteria</taxon>
        <taxon>Pseudomonadati</taxon>
        <taxon>Bacteroidota</taxon>
        <taxon>Flavobacteriia</taxon>
        <taxon>Flavobacteriales</taxon>
        <taxon>Weeksellaceae</taxon>
        <taxon>Chryseobacterium group</taxon>
        <taxon>Chryseobacterium</taxon>
    </lineage>
</organism>
<dbReference type="Proteomes" id="UP000316916">
    <property type="component" value="Unassembled WGS sequence"/>
</dbReference>
<evidence type="ECO:0000313" key="3">
    <source>
        <dbReference type="Proteomes" id="UP000316916"/>
    </source>
</evidence>
<accession>A0A521CML0</accession>
<sequence length="43" mass="5130">MKTNTDKQTANPLLINTYKLTKKIIKYSFYIFILYFAFKGFMA</sequence>
<evidence type="ECO:0000313" key="2">
    <source>
        <dbReference type="EMBL" id="SMO60677.1"/>
    </source>
</evidence>
<reference evidence="2 3" key="1">
    <citation type="submission" date="2017-05" db="EMBL/GenBank/DDBJ databases">
        <authorList>
            <person name="Varghese N."/>
            <person name="Submissions S."/>
        </authorList>
    </citation>
    <scope>NUCLEOTIDE SEQUENCE [LARGE SCALE GENOMIC DNA]</scope>
    <source>
        <strain evidence="2 3">DSM 29371</strain>
    </source>
</reference>
<name>A0A521CML0_9FLAO</name>
<protein>
    <submittedName>
        <fullName evidence="2">Uncharacterized protein</fullName>
    </submittedName>
</protein>
<keyword evidence="1" id="KW-0472">Membrane</keyword>